<dbReference type="AlphaFoldDB" id="A0A5A7T861"/>
<dbReference type="Proteomes" id="UP000321947">
    <property type="component" value="Unassembled WGS sequence"/>
</dbReference>
<comment type="caution">
    <text evidence="2">The sequence shown here is derived from an EMBL/GenBank/DDBJ whole genome shotgun (WGS) entry which is preliminary data.</text>
</comment>
<dbReference type="OrthoDB" id="995650at2759"/>
<feature type="compositionally biased region" description="Basic and acidic residues" evidence="1">
    <location>
        <begin position="97"/>
        <end position="110"/>
    </location>
</feature>
<accession>A0A5A7T861</accession>
<evidence type="ECO:0000313" key="5">
    <source>
        <dbReference type="Proteomes" id="UP000321947"/>
    </source>
</evidence>
<dbReference type="EMBL" id="SSTE01018442">
    <property type="protein sequence ID" value="KAA0039163.1"/>
    <property type="molecule type" value="Genomic_DNA"/>
</dbReference>
<evidence type="ECO:0000256" key="1">
    <source>
        <dbReference type="SAM" id="MobiDB-lite"/>
    </source>
</evidence>
<organism evidence="2 4">
    <name type="scientific">Cucumis melo var. makuwa</name>
    <name type="common">Oriental melon</name>
    <dbReference type="NCBI Taxonomy" id="1194695"/>
    <lineage>
        <taxon>Eukaryota</taxon>
        <taxon>Viridiplantae</taxon>
        <taxon>Streptophyta</taxon>
        <taxon>Embryophyta</taxon>
        <taxon>Tracheophyta</taxon>
        <taxon>Spermatophyta</taxon>
        <taxon>Magnoliopsida</taxon>
        <taxon>eudicotyledons</taxon>
        <taxon>Gunneridae</taxon>
        <taxon>Pentapetalae</taxon>
        <taxon>rosids</taxon>
        <taxon>fabids</taxon>
        <taxon>Cucurbitales</taxon>
        <taxon>Cucurbitaceae</taxon>
        <taxon>Benincaseae</taxon>
        <taxon>Cucumis</taxon>
    </lineage>
</organism>
<reference evidence="4 5" key="1">
    <citation type="submission" date="2019-08" db="EMBL/GenBank/DDBJ databases">
        <title>Draft genome sequences of two oriental melons (Cucumis melo L. var makuwa).</title>
        <authorList>
            <person name="Kwon S.-Y."/>
        </authorList>
    </citation>
    <scope>NUCLEOTIDE SEQUENCE [LARGE SCALE GENOMIC DNA]</scope>
    <source>
        <strain evidence="5">cv. Chang Bougi</strain>
        <strain evidence="4">cv. SW 3</strain>
        <tissue evidence="2">Leaf</tissue>
    </source>
</reference>
<dbReference type="EMBL" id="SSTD01003209">
    <property type="protein sequence ID" value="TYK26949.1"/>
    <property type="molecule type" value="Genomic_DNA"/>
</dbReference>
<feature type="compositionally biased region" description="Basic and acidic residues" evidence="1">
    <location>
        <begin position="40"/>
        <end position="50"/>
    </location>
</feature>
<dbReference type="Proteomes" id="UP000321393">
    <property type="component" value="Unassembled WGS sequence"/>
</dbReference>
<name>A0A5A7T861_CUCMM</name>
<evidence type="ECO:0000313" key="4">
    <source>
        <dbReference type="Proteomes" id="UP000321393"/>
    </source>
</evidence>
<feature type="region of interest" description="Disordered" evidence="1">
    <location>
        <begin position="40"/>
        <end position="110"/>
    </location>
</feature>
<protein>
    <submittedName>
        <fullName evidence="2">RNA-directed DNA methylation 4 isoform X2</fullName>
    </submittedName>
</protein>
<evidence type="ECO:0000313" key="2">
    <source>
        <dbReference type="EMBL" id="KAA0039163.1"/>
    </source>
</evidence>
<gene>
    <name evidence="3" type="ORF">E5676_scaffold322G00080</name>
    <name evidence="2" type="ORF">E6C27_scaffold121G00650</name>
</gene>
<feature type="compositionally biased region" description="Acidic residues" evidence="1">
    <location>
        <begin position="68"/>
        <end position="78"/>
    </location>
</feature>
<evidence type="ECO:0000313" key="3">
    <source>
        <dbReference type="EMBL" id="TYK26949.1"/>
    </source>
</evidence>
<proteinExistence type="predicted"/>
<sequence>MSVFTSSVPVDDCVCDYYTVKNDMEIAEDDASYPFPLKQVDELDHDRPSDSDYETDDSNAENNPCFDYPDEEELESESSNEMMRSSPLRNFDYDSNGGHDEGEDRRWSYR</sequence>